<evidence type="ECO:0000313" key="9">
    <source>
        <dbReference type="Proteomes" id="UP000008312"/>
    </source>
</evidence>
<dbReference type="InParanoid" id="D8LWF7"/>
<keyword evidence="2" id="KW-0479">Metal-binding</keyword>
<accession>D8LWF7</accession>
<dbReference type="SUPFAM" id="SSF50249">
    <property type="entry name" value="Nucleic acid-binding proteins"/>
    <property type="match status" value="2"/>
</dbReference>
<sequence>MAELTPNCIGQTISEASLTDAVVQVIGLRQMNSGASATKRHMVVFSDGTNSARGLTGNSVEPLIEQGQIALYSIIRIKQLKIVKAQAVLLLSVEPIRLMDHQIGNPVLSNMPQKQATPSAANQQPPPSYQQPSYQQPNQQPAYQQPSYQQPNQPSYQQSSYQQPSYQQPQQQPQQQQQPSYHPQQPSIQNYQPQPQHQQPPKPLAPHPSSMGAAPNPNAYFIDYAHCNQIPISAIHPYLTNGWFIRCRVTNKSSIRTFNNARGEGKLFSVDLLDKDSGEIRVTFFTEMVDTFYNYLEVGKVYDFCNFKIGFARKQFNTLNNEYELQCIRSCGDRNAALISSCGLYFAGRQRDSDPELQLRSD</sequence>
<dbReference type="InterPro" id="IPR007199">
    <property type="entry name" value="Rep_factor-A_N"/>
</dbReference>
<protein>
    <recommendedName>
        <fullName evidence="7">Replication factor-A protein 1 N-terminal domain-containing protein</fullName>
    </recommendedName>
</protein>
<reference evidence="8" key="1">
    <citation type="submission" date="2010-02" db="EMBL/GenBank/DDBJ databases">
        <title>Sequencing and annotation of the Blastocystis hominis genome.</title>
        <authorList>
            <person name="Wincker P."/>
        </authorList>
    </citation>
    <scope>NUCLEOTIDE SEQUENCE</scope>
    <source>
        <strain evidence="8">Singapore isolate B</strain>
    </source>
</reference>
<dbReference type="RefSeq" id="XP_012894194.1">
    <property type="nucleotide sequence ID" value="XM_013038740.1"/>
</dbReference>
<dbReference type="Proteomes" id="UP000008312">
    <property type="component" value="Unassembled WGS sequence"/>
</dbReference>
<comment type="similarity">
    <text evidence="1">Belongs to the replication factor A protein 1 family.</text>
</comment>
<proteinExistence type="inferred from homology"/>
<dbReference type="Pfam" id="PF04057">
    <property type="entry name" value="Rep-A_N"/>
    <property type="match status" value="1"/>
</dbReference>
<feature type="compositionally biased region" description="Low complexity" evidence="6">
    <location>
        <begin position="130"/>
        <end position="197"/>
    </location>
</feature>
<dbReference type="OrthoDB" id="1751331at2759"/>
<dbReference type="AlphaFoldDB" id="D8LWF7"/>
<dbReference type="GO" id="GO:0005634">
    <property type="term" value="C:nucleus"/>
    <property type="evidence" value="ECO:0007669"/>
    <property type="project" value="InterPro"/>
</dbReference>
<feature type="region of interest" description="Disordered" evidence="6">
    <location>
        <begin position="107"/>
        <end position="212"/>
    </location>
</feature>
<evidence type="ECO:0000256" key="2">
    <source>
        <dbReference type="ARBA" id="ARBA00022723"/>
    </source>
</evidence>
<dbReference type="GeneID" id="24917827"/>
<dbReference type="GO" id="GO:0003677">
    <property type="term" value="F:DNA binding"/>
    <property type="evidence" value="ECO:0007669"/>
    <property type="project" value="UniProtKB-KW"/>
</dbReference>
<evidence type="ECO:0000256" key="5">
    <source>
        <dbReference type="ARBA" id="ARBA00023125"/>
    </source>
</evidence>
<name>D8LWF7_BLAHO</name>
<gene>
    <name evidence="8" type="ORF">GSBLH_T00000520001</name>
</gene>
<dbReference type="EMBL" id="FN668638">
    <property type="protein sequence ID" value="CBK20146.2"/>
    <property type="molecule type" value="Genomic_DNA"/>
</dbReference>
<dbReference type="InterPro" id="IPR012340">
    <property type="entry name" value="NA-bd_OB-fold"/>
</dbReference>
<dbReference type="FunFam" id="2.40.50.140:FF:000041">
    <property type="entry name" value="Replication protein A subunit"/>
    <property type="match status" value="1"/>
</dbReference>
<feature type="domain" description="Replication factor-A protein 1 N-terminal" evidence="7">
    <location>
        <begin position="4"/>
        <end position="80"/>
    </location>
</feature>
<evidence type="ECO:0000259" key="7">
    <source>
        <dbReference type="Pfam" id="PF04057"/>
    </source>
</evidence>
<keyword evidence="4" id="KW-0862">Zinc</keyword>
<evidence type="ECO:0000256" key="1">
    <source>
        <dbReference type="ARBA" id="ARBA00005690"/>
    </source>
</evidence>
<dbReference type="Gene3D" id="2.40.50.140">
    <property type="entry name" value="Nucleic acid-binding proteins"/>
    <property type="match status" value="2"/>
</dbReference>
<evidence type="ECO:0000256" key="4">
    <source>
        <dbReference type="ARBA" id="ARBA00022833"/>
    </source>
</evidence>
<keyword evidence="5" id="KW-0238">DNA-binding</keyword>
<dbReference type="CDD" id="cd04474">
    <property type="entry name" value="RPA1_DBD_A"/>
    <property type="match status" value="1"/>
</dbReference>
<organism evidence="8">
    <name type="scientific">Blastocystis hominis</name>
    <dbReference type="NCBI Taxonomy" id="12968"/>
    <lineage>
        <taxon>Eukaryota</taxon>
        <taxon>Sar</taxon>
        <taxon>Stramenopiles</taxon>
        <taxon>Bigyra</taxon>
        <taxon>Opalozoa</taxon>
        <taxon>Opalinata</taxon>
        <taxon>Blastocystidae</taxon>
        <taxon>Blastocystis</taxon>
    </lineage>
</organism>
<keyword evidence="3" id="KW-0863">Zinc-finger</keyword>
<evidence type="ECO:0000256" key="3">
    <source>
        <dbReference type="ARBA" id="ARBA00022771"/>
    </source>
</evidence>
<feature type="compositionally biased region" description="Polar residues" evidence="6">
    <location>
        <begin position="107"/>
        <end position="117"/>
    </location>
</feature>
<evidence type="ECO:0000256" key="6">
    <source>
        <dbReference type="SAM" id="MobiDB-lite"/>
    </source>
</evidence>
<dbReference type="GO" id="GO:0006260">
    <property type="term" value="P:DNA replication"/>
    <property type="evidence" value="ECO:0007669"/>
    <property type="project" value="InterPro"/>
</dbReference>
<dbReference type="GO" id="GO:0008270">
    <property type="term" value="F:zinc ion binding"/>
    <property type="evidence" value="ECO:0007669"/>
    <property type="project" value="UniProtKB-KW"/>
</dbReference>
<evidence type="ECO:0000313" key="8">
    <source>
        <dbReference type="EMBL" id="CBK20146.2"/>
    </source>
</evidence>
<keyword evidence="9" id="KW-1185">Reference proteome</keyword>